<dbReference type="EMBL" id="GGEC01071963">
    <property type="protein sequence ID" value="MBX52447.1"/>
    <property type="molecule type" value="Transcribed_RNA"/>
</dbReference>
<name>A0A2P2PCI1_RHIMU</name>
<organism evidence="1">
    <name type="scientific">Rhizophora mucronata</name>
    <name type="common">Asiatic mangrove</name>
    <dbReference type="NCBI Taxonomy" id="61149"/>
    <lineage>
        <taxon>Eukaryota</taxon>
        <taxon>Viridiplantae</taxon>
        <taxon>Streptophyta</taxon>
        <taxon>Embryophyta</taxon>
        <taxon>Tracheophyta</taxon>
        <taxon>Spermatophyta</taxon>
        <taxon>Magnoliopsida</taxon>
        <taxon>eudicotyledons</taxon>
        <taxon>Gunneridae</taxon>
        <taxon>Pentapetalae</taxon>
        <taxon>rosids</taxon>
        <taxon>fabids</taxon>
        <taxon>Malpighiales</taxon>
        <taxon>Rhizophoraceae</taxon>
        <taxon>Rhizophora</taxon>
    </lineage>
</organism>
<proteinExistence type="predicted"/>
<evidence type="ECO:0000313" key="1">
    <source>
        <dbReference type="EMBL" id="MBX52447.1"/>
    </source>
</evidence>
<dbReference type="AlphaFoldDB" id="A0A2P2PCI1"/>
<protein>
    <submittedName>
        <fullName evidence="1">Uncharacterized protein</fullName>
    </submittedName>
</protein>
<reference evidence="1" key="1">
    <citation type="submission" date="2018-02" db="EMBL/GenBank/DDBJ databases">
        <title>Rhizophora mucronata_Transcriptome.</title>
        <authorList>
            <person name="Meera S.P."/>
            <person name="Sreeshan A."/>
            <person name="Augustine A."/>
        </authorList>
    </citation>
    <scope>NUCLEOTIDE SEQUENCE</scope>
    <source>
        <tissue evidence="1">Leaf</tissue>
    </source>
</reference>
<sequence>MQPFCSICNKKSKRVKRKEKKKNGIGCSYKRSSKGVTGCL</sequence>
<accession>A0A2P2PCI1</accession>